<dbReference type="InterPro" id="IPR024072">
    <property type="entry name" value="DHFR-like_dom_sf"/>
</dbReference>
<protein>
    <submittedName>
        <fullName evidence="2">Dihydrofolate reductase</fullName>
    </submittedName>
</protein>
<accession>A0AAC8QBR4</accession>
<dbReference type="InterPro" id="IPR002734">
    <property type="entry name" value="RibDG_C"/>
</dbReference>
<reference evidence="2 4" key="1">
    <citation type="submission" date="2015-05" db="EMBL/GenBank/DDBJ databases">
        <title>Genome assembly of Archangium gephyra DSM 2261.</title>
        <authorList>
            <person name="Sharma G."/>
            <person name="Subramanian S."/>
        </authorList>
    </citation>
    <scope>NUCLEOTIDE SEQUENCE [LARGE SCALE GENOMIC DNA]</scope>
    <source>
        <strain evidence="2 4">DSM 2261</strain>
    </source>
</reference>
<proteinExistence type="predicted"/>
<dbReference type="PANTHER" id="PTHR38011">
    <property type="entry name" value="DIHYDROFOLATE REDUCTASE FAMILY PROTEIN (AFU_ORTHOLOGUE AFUA_8G06820)"/>
    <property type="match status" value="1"/>
</dbReference>
<evidence type="ECO:0000313" key="5">
    <source>
        <dbReference type="Proteomes" id="UP000256345"/>
    </source>
</evidence>
<evidence type="ECO:0000313" key="2">
    <source>
        <dbReference type="EMBL" id="AKJ04176.1"/>
    </source>
</evidence>
<dbReference type="Proteomes" id="UP000035579">
    <property type="component" value="Chromosome"/>
</dbReference>
<evidence type="ECO:0000259" key="1">
    <source>
        <dbReference type="Pfam" id="PF01872"/>
    </source>
</evidence>
<dbReference type="Gene3D" id="3.40.430.10">
    <property type="entry name" value="Dihydrofolate Reductase, subunit A"/>
    <property type="match status" value="1"/>
</dbReference>
<dbReference type="AlphaFoldDB" id="A0AAC8QBR4"/>
<organism evidence="2 4">
    <name type="scientific">Archangium gephyra</name>
    <dbReference type="NCBI Taxonomy" id="48"/>
    <lineage>
        <taxon>Bacteria</taxon>
        <taxon>Pseudomonadati</taxon>
        <taxon>Myxococcota</taxon>
        <taxon>Myxococcia</taxon>
        <taxon>Myxococcales</taxon>
        <taxon>Cystobacterineae</taxon>
        <taxon>Archangiaceae</taxon>
        <taxon>Archangium</taxon>
    </lineage>
</organism>
<keyword evidence="5" id="KW-1185">Reference proteome</keyword>
<evidence type="ECO:0000313" key="3">
    <source>
        <dbReference type="EMBL" id="REG37740.1"/>
    </source>
</evidence>
<sequence>MQSQMRKLKYHVATTLDGFIAREDDSVDFFPADLSPEHVMDYFQSLLSEYDTVLMGRGTYEPALKMGITDPYPSLETYVFSRTLKESSDPRVHIVREDPVAFVRELKSRPGTQTDMSRAVRAAKMSVPKDIYLCGGGPLAAALFDAGLVDEVIVKLNPVLLGAGKTLAPHLARKAELELLSTKAYRNGVVLLQYAVKR</sequence>
<dbReference type="PANTHER" id="PTHR38011:SF11">
    <property type="entry name" value="2,5-DIAMINO-6-RIBOSYLAMINO-4(3H)-PYRIMIDINONE 5'-PHOSPHATE REDUCTASE"/>
    <property type="match status" value="1"/>
</dbReference>
<dbReference type="GO" id="GO:0008703">
    <property type="term" value="F:5-amino-6-(5-phosphoribosylamino)uracil reductase activity"/>
    <property type="evidence" value="ECO:0007669"/>
    <property type="project" value="InterPro"/>
</dbReference>
<dbReference type="InterPro" id="IPR050765">
    <property type="entry name" value="Riboflavin_Biosynth_HTPR"/>
</dbReference>
<gene>
    <name evidence="2" type="ORF">AA314_05802</name>
    <name evidence="3" type="ORF">ATI61_101727</name>
</gene>
<feature type="domain" description="Bacterial bifunctional deaminase-reductase C-terminal" evidence="1">
    <location>
        <begin position="7"/>
        <end position="191"/>
    </location>
</feature>
<dbReference type="EMBL" id="CP011509">
    <property type="protein sequence ID" value="AKJ04176.1"/>
    <property type="molecule type" value="Genomic_DNA"/>
</dbReference>
<evidence type="ECO:0000313" key="4">
    <source>
        <dbReference type="Proteomes" id="UP000035579"/>
    </source>
</evidence>
<reference evidence="3 5" key="2">
    <citation type="submission" date="2018-08" db="EMBL/GenBank/DDBJ databases">
        <title>Genomic Encyclopedia of Archaeal and Bacterial Type Strains, Phase II (KMG-II): from individual species to whole genera.</title>
        <authorList>
            <person name="Goeker M."/>
        </authorList>
    </citation>
    <scope>NUCLEOTIDE SEQUENCE [LARGE SCALE GENOMIC DNA]</scope>
    <source>
        <strain evidence="3 5">DSM 2261</strain>
    </source>
</reference>
<dbReference type="Pfam" id="PF01872">
    <property type="entry name" value="RibD_C"/>
    <property type="match status" value="1"/>
</dbReference>
<dbReference type="Proteomes" id="UP000256345">
    <property type="component" value="Unassembled WGS sequence"/>
</dbReference>
<name>A0AAC8QBR4_9BACT</name>
<dbReference type="SUPFAM" id="SSF53597">
    <property type="entry name" value="Dihydrofolate reductase-like"/>
    <property type="match status" value="1"/>
</dbReference>
<dbReference type="RefSeq" id="WP_245682619.1">
    <property type="nucleotide sequence ID" value="NZ_CP011509.1"/>
</dbReference>
<dbReference type="KEGG" id="age:AA314_05802"/>
<dbReference type="GO" id="GO:0009231">
    <property type="term" value="P:riboflavin biosynthetic process"/>
    <property type="evidence" value="ECO:0007669"/>
    <property type="project" value="InterPro"/>
</dbReference>
<dbReference type="EMBL" id="QUMU01000001">
    <property type="protein sequence ID" value="REG37740.1"/>
    <property type="molecule type" value="Genomic_DNA"/>
</dbReference>